<dbReference type="GO" id="GO:0005634">
    <property type="term" value="C:nucleus"/>
    <property type="evidence" value="ECO:0007669"/>
    <property type="project" value="UniProtKB-SubCell"/>
</dbReference>
<keyword evidence="7" id="KW-1185">Reference proteome</keyword>
<dbReference type="InterPro" id="IPR013087">
    <property type="entry name" value="Znf_C2H2_type"/>
</dbReference>
<dbReference type="SMART" id="SM00355">
    <property type="entry name" value="ZnF_C2H2"/>
    <property type="match status" value="9"/>
</dbReference>
<feature type="binding site" evidence="4">
    <location>
        <position position="30"/>
    </location>
    <ligand>
        <name>Zn(2+)</name>
        <dbReference type="ChEBI" id="CHEBI:29105"/>
    </ligand>
</feature>
<dbReference type="RefSeq" id="XP_023952656.2">
    <property type="nucleotide sequence ID" value="XM_024096888.2"/>
</dbReference>
<keyword evidence="3" id="KW-0863">Zinc-finger</keyword>
<feature type="domain" description="C2H2-type" evidence="5">
    <location>
        <begin position="359"/>
        <end position="386"/>
    </location>
</feature>
<name>A0A6J1P4H7_BICAN</name>
<feature type="binding site" evidence="4">
    <location>
        <position position="76"/>
    </location>
    <ligand>
        <name>Zn(2+)</name>
        <dbReference type="ChEBI" id="CHEBI:29105"/>
    </ligand>
</feature>
<accession>A0A6J1P4H7</accession>
<feature type="domain" description="C2H2-type" evidence="5">
    <location>
        <begin position="387"/>
        <end position="410"/>
    </location>
</feature>
<reference evidence="8" key="1">
    <citation type="submission" date="2025-08" db="UniProtKB">
        <authorList>
            <consortium name="RefSeq"/>
        </authorList>
    </citation>
    <scope>IDENTIFICATION</scope>
</reference>
<dbReference type="Pfam" id="PF13894">
    <property type="entry name" value="zf-C2H2_4"/>
    <property type="match status" value="1"/>
</dbReference>
<keyword evidence="2" id="KW-0677">Repeat</keyword>
<sequence>MLLKLCAVAMDFTEQAPDPDFVPTNICRVCLKRVLKATSLFLESPESTIIREKLYSCFQLTLTLKKYLPSAICDDCLEELNIAYNFRQKCITIEERYTALLQVTVNNLDNDNIDEPLDLKEDIISEKVEIKDHFKDKFPGNDINYNGDKNSFLCTLCNKTLKSEVSLAKHNVSMHQKRKHLGKVTGFGSERRYHCTKCNYCTPHSQTLVNHMRRHNGERPYCCPCGKSFTQASSLNAHRKIHSNTTYFTCTICGKQFKHAFTLKRHLNVHGAEKFLCDICNKQLKSRQSLQEHMCRHYNIHNYNCEDCGDTFVTQSELLNHKKKHGILKKIECHLCGYKTNTKTSLIIHLKRHAGDKSFKCSQCRISFYTNGDLRRHERVHTRDKLYPCPTCAQKFAHSTSLNKHMNTVHGVKYKWADVKRKDSKPEQISPKFPYG</sequence>
<dbReference type="GO" id="GO:0008270">
    <property type="term" value="F:zinc ion binding"/>
    <property type="evidence" value="ECO:0007669"/>
    <property type="project" value="UniProtKB-UniRule"/>
</dbReference>
<dbReference type="InterPro" id="IPR012934">
    <property type="entry name" value="Znf_AD"/>
</dbReference>
<dbReference type="KEGG" id="bany:112056454"/>
<protein>
    <submittedName>
        <fullName evidence="8">Gastrula zinc finger protein XlCGF57.1</fullName>
    </submittedName>
</protein>
<proteinExistence type="predicted"/>
<dbReference type="Pfam" id="PF13912">
    <property type="entry name" value="zf-C2H2_6"/>
    <property type="match status" value="2"/>
</dbReference>
<keyword evidence="1 4" id="KW-0479">Metal-binding</keyword>
<dbReference type="PANTHER" id="PTHR23234">
    <property type="entry name" value="ZNF44 PROTEIN"/>
    <property type="match status" value="1"/>
</dbReference>
<dbReference type="GeneID" id="112056454"/>
<dbReference type="AlphaFoldDB" id="A0A6J1P4H7"/>
<evidence type="ECO:0000256" key="2">
    <source>
        <dbReference type="ARBA" id="ARBA00022737"/>
    </source>
</evidence>
<dbReference type="Pfam" id="PF00096">
    <property type="entry name" value="zf-C2H2"/>
    <property type="match status" value="4"/>
</dbReference>
<evidence type="ECO:0000256" key="1">
    <source>
        <dbReference type="ARBA" id="ARBA00022723"/>
    </source>
</evidence>
<dbReference type="Pfam" id="PF07776">
    <property type="entry name" value="zf-AD"/>
    <property type="match status" value="1"/>
</dbReference>
<feature type="binding site" evidence="4">
    <location>
        <position position="73"/>
    </location>
    <ligand>
        <name>Zn(2+)</name>
        <dbReference type="ChEBI" id="CHEBI:29105"/>
    </ligand>
</feature>
<feature type="domain" description="C2H2-type" evidence="5">
    <location>
        <begin position="152"/>
        <end position="180"/>
    </location>
</feature>
<feature type="domain" description="C2H2-type" evidence="5">
    <location>
        <begin position="220"/>
        <end position="247"/>
    </location>
</feature>
<feature type="domain" description="C2H2-type" evidence="5">
    <location>
        <begin position="331"/>
        <end position="358"/>
    </location>
</feature>
<evidence type="ECO:0000259" key="5">
    <source>
        <dbReference type="PROSITE" id="PS50157"/>
    </source>
</evidence>
<dbReference type="GO" id="GO:0006355">
    <property type="term" value="P:regulation of DNA-templated transcription"/>
    <property type="evidence" value="ECO:0007669"/>
    <property type="project" value="UniProtKB-ARBA"/>
</dbReference>
<dbReference type="Gene3D" id="3.30.160.60">
    <property type="entry name" value="Classic Zinc Finger"/>
    <property type="match status" value="6"/>
</dbReference>
<feature type="domain" description="C2H2-type" evidence="5">
    <location>
        <begin position="303"/>
        <end position="330"/>
    </location>
</feature>
<dbReference type="SUPFAM" id="SSF57667">
    <property type="entry name" value="beta-beta-alpha zinc fingers"/>
    <property type="match status" value="4"/>
</dbReference>
<dbReference type="PANTHER" id="PTHR23234:SF10">
    <property type="entry name" value="RIKEN CDNA 6720489N17 GENE-RELATED"/>
    <property type="match status" value="1"/>
</dbReference>
<feature type="domain" description="C2H2-type" evidence="5">
    <location>
        <begin position="248"/>
        <end position="275"/>
    </location>
</feature>
<feature type="domain" description="C2H2-type" evidence="5">
    <location>
        <begin position="193"/>
        <end position="220"/>
    </location>
</feature>
<dbReference type="PROSITE" id="PS50157">
    <property type="entry name" value="ZINC_FINGER_C2H2_2"/>
    <property type="match status" value="9"/>
</dbReference>
<dbReference type="Proteomes" id="UP001652582">
    <property type="component" value="Chromosome 4"/>
</dbReference>
<gene>
    <name evidence="8" type="primary">LOC112056454</name>
</gene>
<dbReference type="SUPFAM" id="SSF57716">
    <property type="entry name" value="Glucocorticoid receptor-like (DNA-binding domain)"/>
    <property type="match status" value="1"/>
</dbReference>
<evidence type="ECO:0000256" key="4">
    <source>
        <dbReference type="PROSITE-ProRule" id="PRU01263"/>
    </source>
</evidence>
<dbReference type="PROSITE" id="PS51915">
    <property type="entry name" value="ZAD"/>
    <property type="match status" value="1"/>
</dbReference>
<evidence type="ECO:0000259" key="6">
    <source>
        <dbReference type="PROSITE" id="PS51915"/>
    </source>
</evidence>
<dbReference type="GO" id="GO:0003677">
    <property type="term" value="F:DNA binding"/>
    <property type="evidence" value="ECO:0007669"/>
    <property type="project" value="UniProtKB-KW"/>
</dbReference>
<dbReference type="SMART" id="SM00868">
    <property type="entry name" value="zf-AD"/>
    <property type="match status" value="1"/>
</dbReference>
<keyword evidence="4" id="KW-0862">Zinc</keyword>
<evidence type="ECO:0000256" key="3">
    <source>
        <dbReference type="PROSITE-ProRule" id="PRU00042"/>
    </source>
</evidence>
<organism evidence="7 8">
    <name type="scientific">Bicyclus anynana</name>
    <name type="common">Squinting bush brown butterfly</name>
    <dbReference type="NCBI Taxonomy" id="110368"/>
    <lineage>
        <taxon>Eukaryota</taxon>
        <taxon>Metazoa</taxon>
        <taxon>Ecdysozoa</taxon>
        <taxon>Arthropoda</taxon>
        <taxon>Hexapoda</taxon>
        <taxon>Insecta</taxon>
        <taxon>Pterygota</taxon>
        <taxon>Neoptera</taxon>
        <taxon>Endopterygota</taxon>
        <taxon>Lepidoptera</taxon>
        <taxon>Glossata</taxon>
        <taxon>Ditrysia</taxon>
        <taxon>Papilionoidea</taxon>
        <taxon>Nymphalidae</taxon>
        <taxon>Satyrinae</taxon>
        <taxon>Satyrini</taxon>
        <taxon>Mycalesina</taxon>
        <taxon>Bicyclus</taxon>
    </lineage>
</organism>
<dbReference type="InterPro" id="IPR050758">
    <property type="entry name" value="Znf_C2H2-type"/>
</dbReference>
<feature type="binding site" evidence="4">
    <location>
        <position position="27"/>
    </location>
    <ligand>
        <name>Zn(2+)</name>
        <dbReference type="ChEBI" id="CHEBI:29105"/>
    </ligand>
</feature>
<dbReference type="InterPro" id="IPR036236">
    <property type="entry name" value="Znf_C2H2_sf"/>
</dbReference>
<evidence type="ECO:0000313" key="8">
    <source>
        <dbReference type="RefSeq" id="XP_023952656.2"/>
    </source>
</evidence>
<feature type="domain" description="ZAD" evidence="6">
    <location>
        <begin position="25"/>
        <end position="100"/>
    </location>
</feature>
<evidence type="ECO:0000313" key="7">
    <source>
        <dbReference type="Proteomes" id="UP001652582"/>
    </source>
</evidence>
<dbReference type="Gene3D" id="3.40.1800.20">
    <property type="match status" value="1"/>
</dbReference>
<feature type="domain" description="C2H2-type" evidence="5">
    <location>
        <begin position="275"/>
        <end position="297"/>
    </location>
</feature>
<dbReference type="PROSITE" id="PS00028">
    <property type="entry name" value="ZINC_FINGER_C2H2_1"/>
    <property type="match status" value="6"/>
</dbReference>
<dbReference type="OrthoDB" id="6077919at2759"/>